<reference evidence="10" key="2">
    <citation type="submission" date="2018-01" db="EMBL/GenBank/DDBJ databases">
        <authorList>
            <person name="Clerissi C."/>
        </authorList>
    </citation>
    <scope>NUCLEOTIDE SEQUENCE</scope>
    <source>
        <strain evidence="10">Cupriavidus oxalaticus LMG 2235</strain>
    </source>
</reference>
<evidence type="ECO:0000259" key="8">
    <source>
        <dbReference type="Pfam" id="PF01435"/>
    </source>
</evidence>
<dbReference type="GO" id="GO:0006508">
    <property type="term" value="P:proteolysis"/>
    <property type="evidence" value="ECO:0007669"/>
    <property type="project" value="UniProtKB-KW"/>
</dbReference>
<dbReference type="EMBL" id="OGUS01000115">
    <property type="protein sequence ID" value="SPC12488.1"/>
    <property type="molecule type" value="Genomic_DNA"/>
</dbReference>
<evidence type="ECO:0000256" key="6">
    <source>
        <dbReference type="RuleBase" id="RU003983"/>
    </source>
</evidence>
<keyword evidence="3 6" id="KW-0378">Hydrolase</keyword>
<evidence type="ECO:0000256" key="2">
    <source>
        <dbReference type="ARBA" id="ARBA00022723"/>
    </source>
</evidence>
<comment type="cofactor">
    <cofactor evidence="6">
        <name>Zn(2+)</name>
        <dbReference type="ChEBI" id="CHEBI:29105"/>
    </cofactor>
    <text evidence="6">Binds 1 zinc ion per subunit.</text>
</comment>
<dbReference type="Pfam" id="PF01435">
    <property type="entry name" value="Peptidase_M48"/>
    <property type="match status" value="1"/>
</dbReference>
<dbReference type="Gene3D" id="3.30.2010.10">
    <property type="entry name" value="Metalloproteases ('zincins'), catalytic domain"/>
    <property type="match status" value="1"/>
</dbReference>
<dbReference type="Proteomes" id="UP000256862">
    <property type="component" value="Chromosome CO2235"/>
</dbReference>
<dbReference type="AlphaFoldDB" id="A0A375FM13"/>
<evidence type="ECO:0000256" key="4">
    <source>
        <dbReference type="ARBA" id="ARBA00022833"/>
    </source>
</evidence>
<reference evidence="12" key="1">
    <citation type="submission" date="2018-01" db="EMBL/GenBank/DDBJ databases">
        <authorList>
            <person name="Gaut B.S."/>
            <person name="Morton B.R."/>
            <person name="Clegg M.T."/>
            <person name="Duvall M.R."/>
        </authorList>
    </citation>
    <scope>NUCLEOTIDE SEQUENCE [LARGE SCALE GENOMIC DNA]</scope>
</reference>
<reference evidence="9 13" key="3">
    <citation type="submission" date="2021-02" db="EMBL/GenBank/DDBJ databases">
        <title>Complete Genome Sequence of Cupriavidus oxalaticus Strain Ox1, a Soil Oxalate-Degrading Species.</title>
        <authorList>
            <person name="Palmieri F."/>
            <person name="Udriet P."/>
            <person name="Deuasquier M."/>
            <person name="Beaudoing E."/>
            <person name="Johnson S.L."/>
            <person name="Davenport K.W."/>
            <person name="Chain P.S."/>
            <person name="Bindschedler S."/>
            <person name="Junier P."/>
        </authorList>
    </citation>
    <scope>NUCLEOTIDE SEQUENCE [LARGE SCALE GENOMIC DNA]</scope>
    <source>
        <strain evidence="9 13">Ox1</strain>
    </source>
</reference>
<dbReference type="GeneID" id="303492023"/>
<name>A0A375FM13_9BURK</name>
<protein>
    <submittedName>
        <fullName evidence="10">Hydrolase</fullName>
    </submittedName>
    <submittedName>
        <fullName evidence="9">M48 family metalloprotease</fullName>
    </submittedName>
</protein>
<evidence type="ECO:0000256" key="3">
    <source>
        <dbReference type="ARBA" id="ARBA00022801"/>
    </source>
</evidence>
<evidence type="ECO:0000313" key="11">
    <source>
        <dbReference type="EMBL" id="SPC12488.1"/>
    </source>
</evidence>
<comment type="similarity">
    <text evidence="6">Belongs to the peptidase M48 family.</text>
</comment>
<evidence type="ECO:0000256" key="5">
    <source>
        <dbReference type="ARBA" id="ARBA00023049"/>
    </source>
</evidence>
<sequence length="409" mass="44584">MDSHAPDRGALVPLAYHATVVDYLRRHEPEVWHWAGPRATGADHREALRSMLLRDTYRIGADAHADVHAALAEAMARLGIDAPATLYQSPGQDMNASLVYVPGEIHIVLQGPLLERLSPPELLAVFGHELAHYLLWSRDDGQFLVADRILNDALAAPGASASHRETWRRYALHTELFADRGAAVAAGAVAPAVSTLVKVQTGMGSVDAAAYLRQAMEIEAHEAGASAAHSHPETFIRARALALWWEGAADLDPWIETRLHGPLALEKLDLPGQVRLQALTRGFLAHFLAGTALASEAVLAQVRMLFPDWRDDEPAIGPEGLGQDGADDSVRGYLNALMMDLALADPDQQDAALLRAGQVAQALGSLEALQGNLRRDAGFGKRELDRYHRQLQRQPDRQLDRQLAREGRA</sequence>
<dbReference type="InterPro" id="IPR001915">
    <property type="entry name" value="Peptidase_M48"/>
</dbReference>
<feature type="domain" description="Peptidase M48" evidence="8">
    <location>
        <begin position="64"/>
        <end position="241"/>
    </location>
</feature>
<keyword evidence="2" id="KW-0479">Metal-binding</keyword>
<dbReference type="EMBL" id="CP069812">
    <property type="protein sequence ID" value="QRQ95866.1"/>
    <property type="molecule type" value="Genomic_DNA"/>
</dbReference>
<dbReference type="OrthoDB" id="271491at2"/>
<evidence type="ECO:0000313" key="12">
    <source>
        <dbReference type="Proteomes" id="UP000256862"/>
    </source>
</evidence>
<keyword evidence="4 6" id="KW-0862">Zinc</keyword>
<dbReference type="EMBL" id="OGUS01000064">
    <property type="protein sequence ID" value="SPC06526.1"/>
    <property type="molecule type" value="Genomic_DNA"/>
</dbReference>
<keyword evidence="13" id="KW-1185">Reference proteome</keyword>
<accession>A0A375FM13</accession>
<dbReference type="GO" id="GO:0046872">
    <property type="term" value="F:metal ion binding"/>
    <property type="evidence" value="ECO:0007669"/>
    <property type="project" value="UniProtKB-KW"/>
</dbReference>
<dbReference type="Proteomes" id="UP000623307">
    <property type="component" value="Chromosome 2"/>
</dbReference>
<evidence type="ECO:0000256" key="1">
    <source>
        <dbReference type="ARBA" id="ARBA00022670"/>
    </source>
</evidence>
<evidence type="ECO:0000256" key="7">
    <source>
        <dbReference type="SAM" id="MobiDB-lite"/>
    </source>
</evidence>
<organism evidence="10 12">
    <name type="scientific">Cupriavidus oxalaticus</name>
    <dbReference type="NCBI Taxonomy" id="96344"/>
    <lineage>
        <taxon>Bacteria</taxon>
        <taxon>Pseudomonadati</taxon>
        <taxon>Pseudomonadota</taxon>
        <taxon>Betaproteobacteria</taxon>
        <taxon>Burkholderiales</taxon>
        <taxon>Burkholderiaceae</taxon>
        <taxon>Cupriavidus</taxon>
    </lineage>
</organism>
<feature type="region of interest" description="Disordered" evidence="7">
    <location>
        <begin position="388"/>
        <end position="409"/>
    </location>
</feature>
<evidence type="ECO:0000313" key="9">
    <source>
        <dbReference type="EMBL" id="QRQ95866.1"/>
    </source>
</evidence>
<dbReference type="RefSeq" id="WP_063238827.1">
    <property type="nucleotide sequence ID" value="NZ_CP069810.1"/>
</dbReference>
<dbReference type="GO" id="GO:0004222">
    <property type="term" value="F:metalloendopeptidase activity"/>
    <property type="evidence" value="ECO:0007669"/>
    <property type="project" value="InterPro"/>
</dbReference>
<evidence type="ECO:0000313" key="13">
    <source>
        <dbReference type="Proteomes" id="UP000623307"/>
    </source>
</evidence>
<keyword evidence="1 6" id="KW-0645">Protease</keyword>
<keyword evidence="5 6" id="KW-0482">Metalloprotease</keyword>
<evidence type="ECO:0000313" key="10">
    <source>
        <dbReference type="EMBL" id="SPC06526.1"/>
    </source>
</evidence>
<proteinExistence type="inferred from homology"/>
<gene>
    <name evidence="11" type="ORF">CO2235_150143</name>
    <name evidence="10" type="ORF">CO2235_U590102</name>
    <name evidence="9" type="ORF">JTE92_20945</name>
</gene>